<gene>
    <name evidence="6" type="primary">nadK</name>
    <name evidence="7" type="ORF">B273_0546</name>
</gene>
<name>K6G4P3_9GAMM</name>
<feature type="binding site" evidence="6">
    <location>
        <position position="166"/>
    </location>
    <ligand>
        <name>NAD(+)</name>
        <dbReference type="ChEBI" id="CHEBI:57540"/>
    </ligand>
</feature>
<feature type="binding site" evidence="6">
    <location>
        <position position="164"/>
    </location>
    <ligand>
        <name>NAD(+)</name>
        <dbReference type="ChEBI" id="CHEBI:57540"/>
    </ligand>
</feature>
<evidence type="ECO:0000256" key="4">
    <source>
        <dbReference type="ARBA" id="ARBA00023027"/>
    </source>
</evidence>
<comment type="similarity">
    <text evidence="6">Belongs to the NAD kinase family.</text>
</comment>
<dbReference type="PANTHER" id="PTHR20275">
    <property type="entry name" value="NAD KINASE"/>
    <property type="match status" value="1"/>
</dbReference>
<dbReference type="Gene3D" id="3.40.50.10330">
    <property type="entry name" value="Probable inorganic polyphosphate/atp-NAD kinase, domain 1"/>
    <property type="match status" value="1"/>
</dbReference>
<dbReference type="GO" id="GO:0005524">
    <property type="term" value="F:ATP binding"/>
    <property type="evidence" value="ECO:0007669"/>
    <property type="project" value="UniProtKB-KW"/>
</dbReference>
<dbReference type="HAMAP" id="MF_00361">
    <property type="entry name" value="NAD_kinase"/>
    <property type="match status" value="1"/>
</dbReference>
<evidence type="ECO:0000256" key="3">
    <source>
        <dbReference type="ARBA" id="ARBA00022857"/>
    </source>
</evidence>
<comment type="function">
    <text evidence="6">Involved in the regulation of the intracellular balance of NAD and NADP, and is a key enzyme in the biosynthesis of NADP. Catalyzes specifically the phosphorylation on 2'-hydroxyl of the adenosine moiety of NAD to yield NADP.</text>
</comment>
<keyword evidence="1 6" id="KW-0808">Transferase</keyword>
<dbReference type="GO" id="GO:0006741">
    <property type="term" value="P:NADP+ biosynthetic process"/>
    <property type="evidence" value="ECO:0007669"/>
    <property type="project" value="UniProtKB-UniRule"/>
</dbReference>
<dbReference type="InterPro" id="IPR017437">
    <property type="entry name" value="ATP-NAD_kinase_PpnK-typ_C"/>
</dbReference>
<dbReference type="Pfam" id="PF20143">
    <property type="entry name" value="NAD_kinase_C"/>
    <property type="match status" value="1"/>
</dbReference>
<dbReference type="PATRIC" id="fig|1208365.4.peg.1139"/>
<proteinExistence type="inferred from homology"/>
<evidence type="ECO:0000256" key="6">
    <source>
        <dbReference type="HAMAP-Rule" id="MF_00361"/>
    </source>
</evidence>
<keyword evidence="8" id="KW-1185">Reference proteome</keyword>
<sequence>MFKNIGIVLKKSLSSSESSVVSGLLSVLLKNTKTIYSTNQIDYEGVDIVDHEKFNTSVDLIIVFGGDGTLLGAARKFIENEIPILGINMGAVGFLTDVNIENFESVINDVFKGNYILEERSLVEAQFSGQEVFGLNEVLIHSGSYAQLMRYRLLIDGKTVYEQRSDGLIVATPTGSTAYALSAGGSIVHPELNIWNIIPMMSQSLSSRPLIVSNKKSLEIQLIEGPLEHAMVCVDGQKDIPVEYNKSIHISKKNSSLKIIHPSDNDFYEACREKLGWSLDITAKKNHQT</sequence>
<keyword evidence="2 6" id="KW-0418">Kinase</keyword>
<accession>K6G4P3</accession>
<dbReference type="GO" id="GO:0051287">
    <property type="term" value="F:NAD binding"/>
    <property type="evidence" value="ECO:0007669"/>
    <property type="project" value="UniProtKB-ARBA"/>
</dbReference>
<dbReference type="InterPro" id="IPR002504">
    <property type="entry name" value="NADK"/>
</dbReference>
<dbReference type="Pfam" id="PF01513">
    <property type="entry name" value="NAD_kinase"/>
    <property type="match status" value="1"/>
</dbReference>
<organism evidence="7 8">
    <name type="scientific">SAR86 cluster bacterium SAR86E</name>
    <dbReference type="NCBI Taxonomy" id="1208365"/>
    <lineage>
        <taxon>Bacteria</taxon>
        <taxon>Pseudomonadati</taxon>
        <taxon>Pseudomonadota</taxon>
        <taxon>Gammaproteobacteria</taxon>
        <taxon>SAR86 cluster</taxon>
    </lineage>
</organism>
<dbReference type="EC" id="2.7.1.23" evidence="6"/>
<comment type="caution">
    <text evidence="7">The sequence shown here is derived from an EMBL/GenBank/DDBJ whole genome shotgun (WGS) entry which is preliminary data.</text>
</comment>
<evidence type="ECO:0000313" key="8">
    <source>
        <dbReference type="Proteomes" id="UP000010310"/>
    </source>
</evidence>
<feature type="binding site" evidence="6">
    <location>
        <begin position="177"/>
        <end position="182"/>
    </location>
    <ligand>
        <name>NAD(+)</name>
        <dbReference type="ChEBI" id="CHEBI:57540"/>
    </ligand>
</feature>
<keyword evidence="4 6" id="KW-0520">NAD</keyword>
<dbReference type="GO" id="GO:0003951">
    <property type="term" value="F:NAD+ kinase activity"/>
    <property type="evidence" value="ECO:0007669"/>
    <property type="project" value="UniProtKB-UniRule"/>
</dbReference>
<feature type="binding site" evidence="6">
    <location>
        <begin position="136"/>
        <end position="137"/>
    </location>
    <ligand>
        <name>NAD(+)</name>
        <dbReference type="ChEBI" id="CHEBI:57540"/>
    </ligand>
</feature>
<dbReference type="STRING" id="1208365.B273_0546"/>
<dbReference type="InterPro" id="IPR016064">
    <property type="entry name" value="NAD/diacylglycerol_kinase_sf"/>
</dbReference>
<feature type="binding site" evidence="6">
    <location>
        <begin position="67"/>
        <end position="68"/>
    </location>
    <ligand>
        <name>NAD(+)</name>
        <dbReference type="ChEBI" id="CHEBI:57540"/>
    </ligand>
</feature>
<feature type="binding site" evidence="6">
    <location>
        <position position="237"/>
    </location>
    <ligand>
        <name>NAD(+)</name>
        <dbReference type="ChEBI" id="CHEBI:57540"/>
    </ligand>
</feature>
<reference evidence="7 8" key="1">
    <citation type="submission" date="2012-09" db="EMBL/GenBank/DDBJ databases">
        <authorList>
            <person name="Dupont C.L."/>
            <person name="Rusch D.B."/>
            <person name="Lombardo M.-J."/>
            <person name="Novotny M."/>
            <person name="Yee-Greenbaum J."/>
            <person name="Laskin R."/>
        </authorList>
    </citation>
    <scope>NUCLEOTIDE SEQUENCE [LARGE SCALE GENOMIC DNA]</scope>
    <source>
        <strain evidence="7">SAR86E</strain>
    </source>
</reference>
<comment type="cofactor">
    <cofactor evidence="6">
        <name>a divalent metal cation</name>
        <dbReference type="ChEBI" id="CHEBI:60240"/>
    </cofactor>
</comment>
<dbReference type="Proteomes" id="UP000010310">
    <property type="component" value="Unassembled WGS sequence"/>
</dbReference>
<keyword evidence="6" id="KW-0067">ATP-binding</keyword>
<evidence type="ECO:0000256" key="1">
    <source>
        <dbReference type="ARBA" id="ARBA00022679"/>
    </source>
</evidence>
<dbReference type="EMBL" id="AMWX01000012">
    <property type="protein sequence ID" value="EKO36189.1"/>
    <property type="molecule type" value="Genomic_DNA"/>
</dbReference>
<comment type="subcellular location">
    <subcellularLocation>
        <location evidence="6">Cytoplasm</location>
    </subcellularLocation>
</comment>
<comment type="caution">
    <text evidence="6">Lacks conserved residue(s) required for the propagation of feature annotation.</text>
</comment>
<evidence type="ECO:0000256" key="5">
    <source>
        <dbReference type="ARBA" id="ARBA00047925"/>
    </source>
</evidence>
<keyword evidence="6" id="KW-0547">Nucleotide-binding</keyword>
<dbReference type="Gene3D" id="2.60.200.30">
    <property type="entry name" value="Probable inorganic polyphosphate/atp-NAD kinase, domain 2"/>
    <property type="match status" value="1"/>
</dbReference>
<dbReference type="AlphaFoldDB" id="K6G4P3"/>
<dbReference type="GO" id="GO:0046872">
    <property type="term" value="F:metal ion binding"/>
    <property type="evidence" value="ECO:0007669"/>
    <property type="project" value="UniProtKB-UniRule"/>
</dbReference>
<feature type="active site" description="Proton acceptor" evidence="6">
    <location>
        <position position="67"/>
    </location>
</feature>
<dbReference type="SUPFAM" id="SSF111331">
    <property type="entry name" value="NAD kinase/diacylglycerol kinase-like"/>
    <property type="match status" value="1"/>
</dbReference>
<comment type="catalytic activity">
    <reaction evidence="5 6">
        <text>NAD(+) + ATP = ADP + NADP(+) + H(+)</text>
        <dbReference type="Rhea" id="RHEA:18629"/>
        <dbReference type="ChEBI" id="CHEBI:15378"/>
        <dbReference type="ChEBI" id="CHEBI:30616"/>
        <dbReference type="ChEBI" id="CHEBI:57540"/>
        <dbReference type="ChEBI" id="CHEBI:58349"/>
        <dbReference type="ChEBI" id="CHEBI:456216"/>
        <dbReference type="EC" id="2.7.1.23"/>
    </reaction>
</comment>
<dbReference type="PANTHER" id="PTHR20275:SF0">
    <property type="entry name" value="NAD KINASE"/>
    <property type="match status" value="1"/>
</dbReference>
<dbReference type="GO" id="GO:0005737">
    <property type="term" value="C:cytoplasm"/>
    <property type="evidence" value="ECO:0007669"/>
    <property type="project" value="UniProtKB-SubCell"/>
</dbReference>
<evidence type="ECO:0000313" key="7">
    <source>
        <dbReference type="EMBL" id="EKO36189.1"/>
    </source>
</evidence>
<keyword evidence="6" id="KW-0963">Cytoplasm</keyword>
<keyword evidence="3 6" id="KW-0521">NADP</keyword>
<evidence type="ECO:0000256" key="2">
    <source>
        <dbReference type="ARBA" id="ARBA00022777"/>
    </source>
</evidence>
<protein>
    <recommendedName>
        <fullName evidence="6">NAD kinase</fullName>
        <ecNumber evidence="6">2.7.1.23</ecNumber>
    </recommendedName>
    <alternativeName>
        <fullName evidence="6">ATP-dependent NAD kinase</fullName>
    </alternativeName>
</protein>
<dbReference type="GO" id="GO:0019674">
    <property type="term" value="P:NAD+ metabolic process"/>
    <property type="evidence" value="ECO:0007669"/>
    <property type="project" value="InterPro"/>
</dbReference>
<dbReference type="InterPro" id="IPR017438">
    <property type="entry name" value="ATP-NAD_kinase_N"/>
</dbReference>